<dbReference type="GO" id="GO:0035312">
    <property type="term" value="F:5'-3' DNA exonuclease activity"/>
    <property type="evidence" value="ECO:0007669"/>
    <property type="project" value="TreeGrafter"/>
</dbReference>
<evidence type="ECO:0000256" key="1">
    <source>
        <dbReference type="SAM" id="SignalP"/>
    </source>
</evidence>
<dbReference type="InterPro" id="IPR016195">
    <property type="entry name" value="Pol/histidinol_Pase-like"/>
</dbReference>
<accession>A0AAD1G068</accession>
<dbReference type="EMBL" id="AP018711">
    <property type="protein sequence ID" value="BBE33325.1"/>
    <property type="molecule type" value="Genomic_DNA"/>
</dbReference>
<feature type="chain" id="PRO_5041906361" evidence="1">
    <location>
        <begin position="35"/>
        <end position="397"/>
    </location>
</feature>
<feature type="domain" description="Ig-like" evidence="2">
    <location>
        <begin position="327"/>
        <end position="397"/>
    </location>
</feature>
<sequence length="397" mass="43491">MIALCTKKGFAMRFKTTVVSALLTCSVFVLPANAADLQDTRKIAFPVAQDGSHVLVVDTHTHSVFSDGSVWPNIRVSEAVQSGLDMLTVTEHIDYQPKFADLPNLDRNRAFEVTHEAAASGAPEILVVNGVEIAQPDASLGTYSGHFNAIFLNDANALLLPTRKNLPPRVDWRKAVQGAKAQDAVIIWNHSWWDQGRTEPQTFHQALLDGKVIDGLEVANADQYSESAFRFALDHDMAIVGGSDLHSTQQSFFDRTGIEQRTSTLVLAENKTEAAIKQAFLSRRTVALYNHTLIGRERDVRPIVEGALTLHVVSISQPGDPFGFGRIALRNASSSPFSLRRIGDDTIMDAGALITVPVYGEVVLAFKSKAGEQRPTMSFEVLNAQIEPHTPLRITLK</sequence>
<protein>
    <submittedName>
        <fullName evidence="3">Histidinol-phosphatase</fullName>
    </submittedName>
</protein>
<dbReference type="RefSeq" id="WP_121053570.1">
    <property type="nucleotide sequence ID" value="NZ_AP018711.1"/>
</dbReference>
<evidence type="ECO:0000313" key="5">
    <source>
        <dbReference type="Proteomes" id="UP000275727"/>
    </source>
</evidence>
<keyword evidence="6" id="KW-1185">Reference proteome</keyword>
<dbReference type="SUPFAM" id="SSF89550">
    <property type="entry name" value="PHP domain-like"/>
    <property type="match status" value="1"/>
</dbReference>
<dbReference type="Gene3D" id="3.20.20.140">
    <property type="entry name" value="Metal-dependent hydrolases"/>
    <property type="match status" value="1"/>
</dbReference>
<dbReference type="Proteomes" id="UP000276029">
    <property type="component" value="Unassembled WGS sequence"/>
</dbReference>
<name>A0AAD1G068_SPHMI</name>
<dbReference type="PANTHER" id="PTHR42924:SF3">
    <property type="entry name" value="POLYMERASE_HISTIDINOL PHOSPHATASE N-TERMINAL DOMAIN-CONTAINING PROTEIN"/>
    <property type="match status" value="1"/>
</dbReference>
<proteinExistence type="predicted"/>
<dbReference type="KEGG" id="smic:SmB9_09830"/>
<dbReference type="InterPro" id="IPR052018">
    <property type="entry name" value="PHP_domain"/>
</dbReference>
<organism evidence="3 5">
    <name type="scientific">Sphingosinicella microcystinivorans</name>
    <dbReference type="NCBI Taxonomy" id="335406"/>
    <lineage>
        <taxon>Bacteria</taxon>
        <taxon>Pseudomonadati</taxon>
        <taxon>Pseudomonadota</taxon>
        <taxon>Alphaproteobacteria</taxon>
        <taxon>Sphingomonadales</taxon>
        <taxon>Sphingosinicellaceae</taxon>
        <taxon>Sphingosinicella</taxon>
    </lineage>
</organism>
<dbReference type="Proteomes" id="UP000275727">
    <property type="component" value="Chromosome"/>
</dbReference>
<dbReference type="EMBL" id="RBWX01000012">
    <property type="protein sequence ID" value="RKS85017.1"/>
    <property type="molecule type" value="Genomic_DNA"/>
</dbReference>
<evidence type="ECO:0000313" key="4">
    <source>
        <dbReference type="EMBL" id="RKS85017.1"/>
    </source>
</evidence>
<dbReference type="GO" id="GO:0004534">
    <property type="term" value="F:5'-3' RNA exonuclease activity"/>
    <property type="evidence" value="ECO:0007669"/>
    <property type="project" value="TreeGrafter"/>
</dbReference>
<dbReference type="InterPro" id="IPR032165">
    <property type="entry name" value="DUF5001"/>
</dbReference>
<reference evidence="4 6" key="2">
    <citation type="submission" date="2018-10" db="EMBL/GenBank/DDBJ databases">
        <title>Genomic Encyclopedia of Type Strains, Phase IV (KMG-IV): sequencing the most valuable type-strain genomes for metagenomic binning, comparative biology and taxonomic classification.</title>
        <authorList>
            <person name="Goeker M."/>
        </authorList>
    </citation>
    <scope>NUCLEOTIDE SEQUENCE [LARGE SCALE GENOMIC DNA]</scope>
    <source>
        <strain evidence="4 6">DSM 19791</strain>
    </source>
</reference>
<feature type="signal peptide" evidence="1">
    <location>
        <begin position="1"/>
        <end position="34"/>
    </location>
</feature>
<keyword evidence="1" id="KW-0732">Signal</keyword>
<dbReference type="Pfam" id="PF16392">
    <property type="entry name" value="DUF5001"/>
    <property type="match status" value="1"/>
</dbReference>
<reference evidence="3 5" key="1">
    <citation type="submission" date="2018-06" db="EMBL/GenBank/DDBJ databases">
        <title>Complete Genome Sequence of the Microcystin-Degrading Bacterium Sphingosinicella microcystinivorans Strain B-9.</title>
        <authorList>
            <person name="Jin H."/>
            <person name="Nishizawa T."/>
            <person name="Guo Y."/>
            <person name="Nishizawa A."/>
            <person name="Park H."/>
            <person name="Kato H."/>
            <person name="Tsuji K."/>
            <person name="Harada K."/>
        </authorList>
    </citation>
    <scope>NUCLEOTIDE SEQUENCE [LARGE SCALE GENOMIC DNA]</scope>
    <source>
        <strain evidence="3 5">B9</strain>
    </source>
</reference>
<evidence type="ECO:0000259" key="2">
    <source>
        <dbReference type="Pfam" id="PF16392"/>
    </source>
</evidence>
<gene>
    <name evidence="4" type="ORF">DFR51_3617</name>
    <name evidence="3" type="ORF">SmB9_09830</name>
</gene>
<dbReference type="AlphaFoldDB" id="A0AAD1G068"/>
<evidence type="ECO:0000313" key="6">
    <source>
        <dbReference type="Proteomes" id="UP000276029"/>
    </source>
</evidence>
<evidence type="ECO:0000313" key="3">
    <source>
        <dbReference type="EMBL" id="BBE33325.1"/>
    </source>
</evidence>
<dbReference type="PANTHER" id="PTHR42924">
    <property type="entry name" value="EXONUCLEASE"/>
    <property type="match status" value="1"/>
</dbReference>